<evidence type="ECO:0000313" key="3">
    <source>
        <dbReference type="Proteomes" id="UP000188174"/>
    </source>
</evidence>
<organism evidence="2 3">
    <name type="scientific">Roseibium algicola</name>
    <dbReference type="NCBI Taxonomy" id="2857014"/>
    <lineage>
        <taxon>Bacteria</taxon>
        <taxon>Pseudomonadati</taxon>
        <taxon>Pseudomonadota</taxon>
        <taxon>Alphaproteobacteria</taxon>
        <taxon>Hyphomicrobiales</taxon>
        <taxon>Stappiaceae</taxon>
        <taxon>Roseibium</taxon>
    </lineage>
</organism>
<gene>
    <name evidence="2" type="ORF">B0E33_08330</name>
</gene>
<reference evidence="2 3" key="1">
    <citation type="submission" date="2017-02" db="EMBL/GenBank/DDBJ databases">
        <authorList>
            <person name="Jeong S."/>
        </authorList>
    </citation>
    <scope>NUCLEOTIDE SEQUENCE [LARGE SCALE GENOMIC DNA]</scope>
    <source>
        <strain evidence="2 3">RMAR6-6</strain>
    </source>
</reference>
<keyword evidence="3" id="KW-1185">Reference proteome</keyword>
<evidence type="ECO:0000313" key="2">
    <source>
        <dbReference type="EMBL" id="AQQ03597.1"/>
    </source>
</evidence>
<name>A0ABM6HZS8_9HYPH</name>
<evidence type="ECO:0000256" key="1">
    <source>
        <dbReference type="SAM" id="MobiDB-lite"/>
    </source>
</evidence>
<dbReference type="EMBL" id="CP019630">
    <property type="protein sequence ID" value="AQQ03597.1"/>
    <property type="molecule type" value="Genomic_DNA"/>
</dbReference>
<dbReference type="Proteomes" id="UP000188174">
    <property type="component" value="Chromosome"/>
</dbReference>
<feature type="region of interest" description="Disordered" evidence="1">
    <location>
        <begin position="1"/>
        <end position="22"/>
    </location>
</feature>
<sequence>MTFPGKGHRLMGAVNKPASAPRTSRLTFSLENEKEGRSEKNVWQAEEWPRPGKGIVGINTPKCQEKRLRDN</sequence>
<protein>
    <submittedName>
        <fullName evidence="2">Uncharacterized protein</fullName>
    </submittedName>
</protein>
<accession>A0ABM6HZS8</accession>
<proteinExistence type="predicted"/>
<feature type="region of interest" description="Disordered" evidence="1">
    <location>
        <begin position="52"/>
        <end position="71"/>
    </location>
</feature>